<dbReference type="AlphaFoldDB" id="A0A3B0WKC5"/>
<keyword evidence="4" id="KW-1133">Transmembrane helix</keyword>
<dbReference type="SUPFAM" id="SSF69593">
    <property type="entry name" value="Glycerol-3-phosphate (1)-acyltransferase"/>
    <property type="match status" value="1"/>
</dbReference>
<dbReference type="GO" id="GO:0006629">
    <property type="term" value="P:lipid metabolic process"/>
    <property type="evidence" value="ECO:0007669"/>
    <property type="project" value="UniProtKB-KW"/>
</dbReference>
<evidence type="ECO:0000313" key="9">
    <source>
        <dbReference type="EMBL" id="VAW51772.1"/>
    </source>
</evidence>
<dbReference type="PANTHER" id="PTHR23063">
    <property type="entry name" value="PHOSPHOLIPID ACYLTRANSFERASE"/>
    <property type="match status" value="1"/>
</dbReference>
<dbReference type="SMART" id="SM00563">
    <property type="entry name" value="PlsC"/>
    <property type="match status" value="1"/>
</dbReference>
<dbReference type="PANTHER" id="PTHR23063:SF52">
    <property type="entry name" value="LYSOPHOSPHATIDYLCHOLINE ACYLTRANSFERASE"/>
    <property type="match status" value="1"/>
</dbReference>
<keyword evidence="5" id="KW-0443">Lipid metabolism</keyword>
<dbReference type="EMBL" id="UOFE01000022">
    <property type="protein sequence ID" value="VAW51772.1"/>
    <property type="molecule type" value="Genomic_DNA"/>
</dbReference>
<feature type="domain" description="Phospholipid/glycerol acyltransferase" evidence="8">
    <location>
        <begin position="73"/>
        <end position="185"/>
    </location>
</feature>
<evidence type="ECO:0000256" key="4">
    <source>
        <dbReference type="ARBA" id="ARBA00022989"/>
    </source>
</evidence>
<evidence type="ECO:0000259" key="8">
    <source>
        <dbReference type="SMART" id="SM00563"/>
    </source>
</evidence>
<evidence type="ECO:0000256" key="5">
    <source>
        <dbReference type="ARBA" id="ARBA00023098"/>
    </source>
</evidence>
<evidence type="ECO:0000256" key="6">
    <source>
        <dbReference type="ARBA" id="ARBA00023136"/>
    </source>
</evidence>
<accession>A0A3B0WKC5</accession>
<evidence type="ECO:0000256" key="2">
    <source>
        <dbReference type="ARBA" id="ARBA00022679"/>
    </source>
</evidence>
<dbReference type="Pfam" id="PF01553">
    <property type="entry name" value="Acyltransferase"/>
    <property type="match status" value="1"/>
</dbReference>
<evidence type="ECO:0000256" key="7">
    <source>
        <dbReference type="ARBA" id="ARBA00023315"/>
    </source>
</evidence>
<dbReference type="GO" id="GO:0016746">
    <property type="term" value="F:acyltransferase activity"/>
    <property type="evidence" value="ECO:0007669"/>
    <property type="project" value="UniProtKB-KW"/>
</dbReference>
<keyword evidence="7" id="KW-0012">Acyltransferase</keyword>
<reference evidence="9" key="1">
    <citation type="submission" date="2018-06" db="EMBL/GenBank/DDBJ databases">
        <authorList>
            <person name="Zhirakovskaya E."/>
        </authorList>
    </citation>
    <scope>NUCLEOTIDE SEQUENCE</scope>
</reference>
<sequence>MIKALKNLFILPMVWSFLILLSLLLYLLSHMPRVLSGRYYHFLSRFWCRIFVHALDVNLQRIDKNTQPLPDNYVLVANHPSALEDFAIPALFDIYPLAKAGVRDWIVLGRISDYAGTIYVKRDSADSRHAAKKALHDAVKSGKNIVIFPEGGCKGSRIYEKFHKGAFDISLQTNVPVLPVFLHYVDQATFEWTDQTLLQKLWQIFKSNKNQVNYYVHDVISPEDFEDAESFTAHVHSQYLKWQDEYVD</sequence>
<evidence type="ECO:0000256" key="1">
    <source>
        <dbReference type="ARBA" id="ARBA00004370"/>
    </source>
</evidence>
<keyword evidence="6" id="KW-0472">Membrane</keyword>
<organism evidence="9">
    <name type="scientific">hydrothermal vent metagenome</name>
    <dbReference type="NCBI Taxonomy" id="652676"/>
    <lineage>
        <taxon>unclassified sequences</taxon>
        <taxon>metagenomes</taxon>
        <taxon>ecological metagenomes</taxon>
    </lineage>
</organism>
<protein>
    <recommendedName>
        <fullName evidence="8">Phospholipid/glycerol acyltransferase domain-containing protein</fullName>
    </recommendedName>
</protein>
<name>A0A3B0WKC5_9ZZZZ</name>
<proteinExistence type="predicted"/>
<dbReference type="CDD" id="cd07989">
    <property type="entry name" value="LPLAT_AGPAT-like"/>
    <property type="match status" value="1"/>
</dbReference>
<keyword evidence="3" id="KW-0812">Transmembrane</keyword>
<dbReference type="GO" id="GO:0016020">
    <property type="term" value="C:membrane"/>
    <property type="evidence" value="ECO:0007669"/>
    <property type="project" value="UniProtKB-SubCell"/>
</dbReference>
<gene>
    <name evidence="9" type="ORF">MNBD_GAMMA05-69</name>
</gene>
<dbReference type="InterPro" id="IPR002123">
    <property type="entry name" value="Plipid/glycerol_acylTrfase"/>
</dbReference>
<comment type="subcellular location">
    <subcellularLocation>
        <location evidence="1">Membrane</location>
    </subcellularLocation>
</comment>
<evidence type="ECO:0000256" key="3">
    <source>
        <dbReference type="ARBA" id="ARBA00022692"/>
    </source>
</evidence>
<keyword evidence="2" id="KW-0808">Transferase</keyword>